<dbReference type="AlphaFoldDB" id="A0A139WTF4"/>
<dbReference type="EMBL" id="ANNX02000051">
    <property type="protein sequence ID" value="KYC35693.1"/>
    <property type="molecule type" value="Genomic_DNA"/>
</dbReference>
<evidence type="ECO:0000313" key="8">
    <source>
        <dbReference type="EMBL" id="KYC35693.1"/>
    </source>
</evidence>
<comment type="subcellular location">
    <subcellularLocation>
        <location evidence="6">Cell membrane</location>
        <topology evidence="6">Multi-pass membrane protein</topology>
    </subcellularLocation>
    <subcellularLocation>
        <location evidence="1">Membrane</location>
        <topology evidence="1">Multi-pass membrane protein</topology>
    </subcellularLocation>
</comment>
<dbReference type="FunFam" id="1.10.3720.10:FF:000001">
    <property type="entry name" value="Glycine betaine ABC transporter, permease"/>
    <property type="match status" value="1"/>
</dbReference>
<dbReference type="PANTHER" id="PTHR30177">
    <property type="entry name" value="GLYCINE BETAINE/L-PROLINE TRANSPORT SYSTEM PERMEASE PROTEIN PROW"/>
    <property type="match status" value="1"/>
</dbReference>
<evidence type="ECO:0000256" key="6">
    <source>
        <dbReference type="RuleBase" id="RU363032"/>
    </source>
</evidence>
<feature type="transmembrane region" description="Helical" evidence="6">
    <location>
        <begin position="151"/>
        <end position="175"/>
    </location>
</feature>
<dbReference type="PANTHER" id="PTHR30177:SF4">
    <property type="entry name" value="OSMOPROTECTANT IMPORT PERMEASE PROTEIN OSMW"/>
    <property type="match status" value="1"/>
</dbReference>
<dbReference type="GO" id="GO:0055085">
    <property type="term" value="P:transmembrane transport"/>
    <property type="evidence" value="ECO:0007669"/>
    <property type="project" value="InterPro"/>
</dbReference>
<comment type="caution">
    <text evidence="8">The sequence shown here is derived from an EMBL/GenBank/DDBJ whole genome shotgun (WGS) entry which is preliminary data.</text>
</comment>
<dbReference type="InterPro" id="IPR000515">
    <property type="entry name" value="MetI-like"/>
</dbReference>
<keyword evidence="5 6" id="KW-0472">Membrane</keyword>
<proteinExistence type="inferred from homology"/>
<dbReference type="SUPFAM" id="SSF161098">
    <property type="entry name" value="MetI-like"/>
    <property type="match status" value="1"/>
</dbReference>
<evidence type="ECO:0000256" key="1">
    <source>
        <dbReference type="ARBA" id="ARBA00004141"/>
    </source>
</evidence>
<keyword evidence="9" id="KW-1185">Reference proteome</keyword>
<dbReference type="OrthoDB" id="9801163at2"/>
<keyword evidence="2 6" id="KW-0813">Transport</keyword>
<accession>A0A139WTF4</accession>
<dbReference type="STRING" id="128403.WA1_07755"/>
<dbReference type="PROSITE" id="PS50928">
    <property type="entry name" value="ABC_TM1"/>
    <property type="match status" value="1"/>
</dbReference>
<evidence type="ECO:0000256" key="5">
    <source>
        <dbReference type="ARBA" id="ARBA00023136"/>
    </source>
</evidence>
<organism evidence="8 9">
    <name type="scientific">Scytonema hofmannii PCC 7110</name>
    <dbReference type="NCBI Taxonomy" id="128403"/>
    <lineage>
        <taxon>Bacteria</taxon>
        <taxon>Bacillati</taxon>
        <taxon>Cyanobacteriota</taxon>
        <taxon>Cyanophyceae</taxon>
        <taxon>Nostocales</taxon>
        <taxon>Scytonemataceae</taxon>
        <taxon>Scytonema</taxon>
    </lineage>
</organism>
<dbReference type="Proteomes" id="UP000076925">
    <property type="component" value="Unassembled WGS sequence"/>
</dbReference>
<protein>
    <recommendedName>
        <fullName evidence="7">ABC transmembrane type-1 domain-containing protein</fullName>
    </recommendedName>
</protein>
<evidence type="ECO:0000256" key="2">
    <source>
        <dbReference type="ARBA" id="ARBA00022448"/>
    </source>
</evidence>
<reference evidence="8 9" key="1">
    <citation type="journal article" date="2013" name="Genome Biol. Evol.">
        <title>Genomes of Stigonematalean cyanobacteria (subsection V) and the evolution of oxygenic photosynthesis from prokaryotes to plastids.</title>
        <authorList>
            <person name="Dagan T."/>
            <person name="Roettger M."/>
            <person name="Stucken K."/>
            <person name="Landan G."/>
            <person name="Koch R."/>
            <person name="Major P."/>
            <person name="Gould S.B."/>
            <person name="Goremykin V.V."/>
            <person name="Rippka R."/>
            <person name="Tandeau de Marsac N."/>
            <person name="Gugger M."/>
            <person name="Lockhart P.J."/>
            <person name="Allen J.F."/>
            <person name="Brune I."/>
            <person name="Maus I."/>
            <person name="Puhler A."/>
            <person name="Martin W.F."/>
        </authorList>
    </citation>
    <scope>NUCLEOTIDE SEQUENCE [LARGE SCALE GENOMIC DNA]</scope>
    <source>
        <strain evidence="8 9">PCC 7110</strain>
    </source>
</reference>
<dbReference type="Gene3D" id="1.10.3720.10">
    <property type="entry name" value="MetI-like"/>
    <property type="match status" value="1"/>
</dbReference>
<dbReference type="CDD" id="cd06261">
    <property type="entry name" value="TM_PBP2"/>
    <property type="match status" value="1"/>
</dbReference>
<dbReference type="Pfam" id="PF00528">
    <property type="entry name" value="BPD_transp_1"/>
    <property type="match status" value="1"/>
</dbReference>
<feature type="domain" description="ABC transmembrane type-1" evidence="7">
    <location>
        <begin position="19"/>
        <end position="201"/>
    </location>
</feature>
<dbReference type="RefSeq" id="WP_017749342.1">
    <property type="nucleotide sequence ID" value="NZ_KQ976354.1"/>
</dbReference>
<dbReference type="InterPro" id="IPR035906">
    <property type="entry name" value="MetI-like_sf"/>
</dbReference>
<feature type="transmembrane region" description="Helical" evidence="6">
    <location>
        <begin position="182"/>
        <end position="204"/>
    </location>
</feature>
<dbReference type="GO" id="GO:0005886">
    <property type="term" value="C:plasma membrane"/>
    <property type="evidence" value="ECO:0007669"/>
    <property type="project" value="UniProtKB-SubCell"/>
</dbReference>
<comment type="similarity">
    <text evidence="6">Belongs to the binding-protein-dependent transport system permease family.</text>
</comment>
<gene>
    <name evidence="8" type="ORF">WA1_07755</name>
</gene>
<evidence type="ECO:0000313" key="9">
    <source>
        <dbReference type="Proteomes" id="UP000076925"/>
    </source>
</evidence>
<dbReference type="InterPro" id="IPR051204">
    <property type="entry name" value="ABC_transp_perm/SBD"/>
</dbReference>
<sequence>MNLNDFFLIKYAPEILQHSGEHLFLVIISITTSTIIGLPLGILITRTKSLQKPILGIANILQTIPSLALFGLLIPIPVIGGIGATPTIVALTLYSLLPIIRNTYTGIISVDAAIIEAGRGMGMTDKQLLLQVEIPLALGVILAGIRVAMVIAIGIATIGAAIGAGGLGVFIFRGIAVVNNQLILAGAVPAAAMALLADFGIGWLEKRFEVRS</sequence>
<keyword evidence="4 6" id="KW-1133">Transmembrane helix</keyword>
<evidence type="ECO:0000256" key="3">
    <source>
        <dbReference type="ARBA" id="ARBA00022692"/>
    </source>
</evidence>
<feature type="transmembrane region" description="Helical" evidence="6">
    <location>
        <begin position="23"/>
        <end position="44"/>
    </location>
</feature>
<dbReference type="GO" id="GO:0031460">
    <property type="term" value="P:glycine betaine transport"/>
    <property type="evidence" value="ECO:0007669"/>
    <property type="project" value="TreeGrafter"/>
</dbReference>
<evidence type="ECO:0000256" key="4">
    <source>
        <dbReference type="ARBA" id="ARBA00022989"/>
    </source>
</evidence>
<evidence type="ECO:0000259" key="7">
    <source>
        <dbReference type="PROSITE" id="PS50928"/>
    </source>
</evidence>
<name>A0A139WTF4_9CYAN</name>
<feature type="transmembrane region" description="Helical" evidence="6">
    <location>
        <begin position="128"/>
        <end position="145"/>
    </location>
</feature>
<keyword evidence="3 6" id="KW-0812">Transmembrane</keyword>